<comment type="caution">
    <text evidence="1">The sequence shown here is derived from an EMBL/GenBank/DDBJ whole genome shotgun (WGS) entry which is preliminary data.</text>
</comment>
<reference evidence="1" key="1">
    <citation type="journal article" date="2023" name="Plant J.">
        <title>The genome of the king protea, Protea cynaroides.</title>
        <authorList>
            <person name="Chang J."/>
            <person name="Duong T.A."/>
            <person name="Schoeman C."/>
            <person name="Ma X."/>
            <person name="Roodt D."/>
            <person name="Barker N."/>
            <person name="Li Z."/>
            <person name="Van de Peer Y."/>
            <person name="Mizrachi E."/>
        </authorList>
    </citation>
    <scope>NUCLEOTIDE SEQUENCE</scope>
    <source>
        <tissue evidence="1">Young leaves</tissue>
    </source>
</reference>
<organism evidence="1 2">
    <name type="scientific">Protea cynaroides</name>
    <dbReference type="NCBI Taxonomy" id="273540"/>
    <lineage>
        <taxon>Eukaryota</taxon>
        <taxon>Viridiplantae</taxon>
        <taxon>Streptophyta</taxon>
        <taxon>Embryophyta</taxon>
        <taxon>Tracheophyta</taxon>
        <taxon>Spermatophyta</taxon>
        <taxon>Magnoliopsida</taxon>
        <taxon>Proteales</taxon>
        <taxon>Proteaceae</taxon>
        <taxon>Protea</taxon>
    </lineage>
</organism>
<dbReference type="EMBL" id="JAMYWD010000003">
    <property type="protein sequence ID" value="KAJ4977412.1"/>
    <property type="molecule type" value="Genomic_DNA"/>
</dbReference>
<dbReference type="AlphaFoldDB" id="A0A9Q0QZF7"/>
<dbReference type="Proteomes" id="UP001141806">
    <property type="component" value="Unassembled WGS sequence"/>
</dbReference>
<gene>
    <name evidence="1" type="ORF">NE237_002518</name>
</gene>
<keyword evidence="2" id="KW-1185">Reference proteome</keyword>
<sequence>MAASVVVVQGYTHSHLGLKWYSGFRSLQFGLREGSPSVTLPNTGRSPASLDQSLHNLRFLITVNAFVFLQLHLPRNYQTGNTDFLRYYGIFTRATSNGSLM</sequence>
<evidence type="ECO:0000313" key="1">
    <source>
        <dbReference type="EMBL" id="KAJ4977412.1"/>
    </source>
</evidence>
<name>A0A9Q0QZF7_9MAGN</name>
<evidence type="ECO:0000313" key="2">
    <source>
        <dbReference type="Proteomes" id="UP001141806"/>
    </source>
</evidence>
<accession>A0A9Q0QZF7</accession>
<protein>
    <submittedName>
        <fullName evidence="1">Uncharacterized protein</fullName>
    </submittedName>
</protein>
<proteinExistence type="predicted"/>